<dbReference type="EMBL" id="JBIYSL010000001">
    <property type="protein sequence ID" value="MFK0522068.1"/>
    <property type="molecule type" value="Genomic_DNA"/>
</dbReference>
<dbReference type="Pfam" id="PF00532">
    <property type="entry name" value="Peripla_BP_1"/>
    <property type="match status" value="1"/>
</dbReference>
<sequence>MANIRDIAKMAGVSITTVSRVINNQPYVSLEKIEAVKRAIETSKYEKNINAVHLSKGKTFLIGVAIPFFNHPFFALIVEGIANEALNSNYKMVLFQTNYEENREIEALDMLKQKQIDALIICSRICKWNVIDTYLDYGPIIFCENTGDRKVSSIYMDHYKSFSKGLEYLYSKGHRKIGICVGRKVGTNGVQRISAYRDFFKKLNEPFESEYIFSDYYDFEDGQEIVEKLINMNNPPSALLVSNDQVAAGIVTCSKEKGISIPDDLAVIGFDNQPIAKIMNITTIEIPLVEMGRKLLLRAISNEALSCEEIAVKLVERLTV</sequence>
<dbReference type="PROSITE" id="PS50932">
    <property type="entry name" value="HTH_LACI_2"/>
    <property type="match status" value="1"/>
</dbReference>
<name>A0ABW8HS03_9BACL</name>
<dbReference type="Gene3D" id="3.40.50.2300">
    <property type="match status" value="2"/>
</dbReference>
<dbReference type="Gene3D" id="1.10.260.40">
    <property type="entry name" value="lambda repressor-like DNA-binding domains"/>
    <property type="match status" value="1"/>
</dbReference>
<dbReference type="PANTHER" id="PTHR30146">
    <property type="entry name" value="LACI-RELATED TRANSCRIPTIONAL REPRESSOR"/>
    <property type="match status" value="1"/>
</dbReference>
<dbReference type="SUPFAM" id="SSF47413">
    <property type="entry name" value="lambda repressor-like DNA-binding domains"/>
    <property type="match status" value="1"/>
</dbReference>
<dbReference type="PROSITE" id="PS00356">
    <property type="entry name" value="HTH_LACI_1"/>
    <property type="match status" value="1"/>
</dbReference>
<dbReference type="CDD" id="cd06286">
    <property type="entry name" value="PBP1_CcpB-like"/>
    <property type="match status" value="1"/>
</dbReference>
<dbReference type="GO" id="GO:0003677">
    <property type="term" value="F:DNA binding"/>
    <property type="evidence" value="ECO:0007669"/>
    <property type="project" value="UniProtKB-KW"/>
</dbReference>
<dbReference type="InterPro" id="IPR000843">
    <property type="entry name" value="HTH_LacI"/>
</dbReference>
<dbReference type="InterPro" id="IPR010982">
    <property type="entry name" value="Lambda_DNA-bd_dom_sf"/>
</dbReference>
<evidence type="ECO:0000256" key="3">
    <source>
        <dbReference type="ARBA" id="ARBA00023163"/>
    </source>
</evidence>
<keyword evidence="1" id="KW-0805">Transcription regulation</keyword>
<comment type="caution">
    <text evidence="5">The sequence shown here is derived from an EMBL/GenBank/DDBJ whole genome shotgun (WGS) entry which is preliminary data.</text>
</comment>
<evidence type="ECO:0000256" key="1">
    <source>
        <dbReference type="ARBA" id="ARBA00023015"/>
    </source>
</evidence>
<dbReference type="SUPFAM" id="SSF53822">
    <property type="entry name" value="Periplasmic binding protein-like I"/>
    <property type="match status" value="1"/>
</dbReference>
<feature type="domain" description="HTH lacI-type" evidence="4">
    <location>
        <begin position="2"/>
        <end position="56"/>
    </location>
</feature>
<evidence type="ECO:0000313" key="5">
    <source>
        <dbReference type="EMBL" id="MFK0522068.1"/>
    </source>
</evidence>
<dbReference type="SMART" id="SM00354">
    <property type="entry name" value="HTH_LACI"/>
    <property type="match status" value="1"/>
</dbReference>
<evidence type="ECO:0000259" key="4">
    <source>
        <dbReference type="PROSITE" id="PS50932"/>
    </source>
</evidence>
<gene>
    <name evidence="5" type="ORF">ACINKY_07615</name>
</gene>
<evidence type="ECO:0000313" key="6">
    <source>
        <dbReference type="Proteomes" id="UP001618531"/>
    </source>
</evidence>
<proteinExistence type="predicted"/>
<dbReference type="RefSeq" id="WP_402873159.1">
    <property type="nucleotide sequence ID" value="NZ_JBIYSL010000001.1"/>
</dbReference>
<dbReference type="PRINTS" id="PR00036">
    <property type="entry name" value="HTHLACI"/>
</dbReference>
<dbReference type="Proteomes" id="UP001618531">
    <property type="component" value="Unassembled WGS sequence"/>
</dbReference>
<protein>
    <submittedName>
        <fullName evidence="5">LacI family DNA-binding transcriptional regulator</fullName>
    </submittedName>
</protein>
<evidence type="ECO:0000256" key="2">
    <source>
        <dbReference type="ARBA" id="ARBA00023125"/>
    </source>
</evidence>
<organism evidence="5 6">
    <name type="scientific">Paenibacillus illinoisensis</name>
    <dbReference type="NCBI Taxonomy" id="59845"/>
    <lineage>
        <taxon>Bacteria</taxon>
        <taxon>Bacillati</taxon>
        <taxon>Bacillota</taxon>
        <taxon>Bacilli</taxon>
        <taxon>Bacillales</taxon>
        <taxon>Paenibacillaceae</taxon>
        <taxon>Paenibacillus</taxon>
    </lineage>
</organism>
<dbReference type="PANTHER" id="PTHR30146:SF105">
    <property type="entry name" value="CATABOLITE CONTROL PROTEIN B"/>
    <property type="match status" value="1"/>
</dbReference>
<reference evidence="5 6" key="1">
    <citation type="submission" date="2024-11" db="EMBL/GenBank/DDBJ databases">
        <title>Identification and Characterization of a Novel Fosfomycin Bacillithiol Transferase FosB8 in Paenibacillus illinoisensis.</title>
        <authorList>
            <person name="Lu W."/>
        </authorList>
    </citation>
    <scope>NUCLEOTIDE SEQUENCE [LARGE SCALE GENOMIC DNA]</scope>
    <source>
        <strain evidence="5 6">WP77</strain>
    </source>
</reference>
<dbReference type="InterPro" id="IPR028082">
    <property type="entry name" value="Peripla_BP_I"/>
</dbReference>
<dbReference type="Pfam" id="PF00356">
    <property type="entry name" value="LacI"/>
    <property type="match status" value="1"/>
</dbReference>
<keyword evidence="3" id="KW-0804">Transcription</keyword>
<keyword evidence="2 5" id="KW-0238">DNA-binding</keyword>
<accession>A0ABW8HS03</accession>
<dbReference type="InterPro" id="IPR001761">
    <property type="entry name" value="Peripla_BP/Lac1_sug-bd_dom"/>
</dbReference>
<dbReference type="CDD" id="cd01392">
    <property type="entry name" value="HTH_LacI"/>
    <property type="match status" value="1"/>
</dbReference>
<keyword evidence="6" id="KW-1185">Reference proteome</keyword>